<evidence type="ECO:0000313" key="3">
    <source>
        <dbReference type="Proteomes" id="UP000738431"/>
    </source>
</evidence>
<proteinExistence type="predicted"/>
<gene>
    <name evidence="2" type="ORF">K1X11_003025</name>
</gene>
<protein>
    <recommendedName>
        <fullName evidence="4">Glycine zipper 2TM domain-containing protein</fullName>
    </recommendedName>
</protein>
<accession>A0ABZ1C9I8</accession>
<evidence type="ECO:0000256" key="1">
    <source>
        <dbReference type="SAM" id="SignalP"/>
    </source>
</evidence>
<dbReference type="Proteomes" id="UP000738431">
    <property type="component" value="Chromosome"/>
</dbReference>
<evidence type="ECO:0008006" key="4">
    <source>
        <dbReference type="Google" id="ProtNLM"/>
    </source>
</evidence>
<reference evidence="2 3" key="1">
    <citation type="submission" date="2023-12" db="EMBL/GenBank/DDBJ databases">
        <title>Description of an unclassified Opitutus bacterium of Verrucomicrobiota.</title>
        <authorList>
            <person name="Zhang D.-F."/>
        </authorList>
    </citation>
    <scope>NUCLEOTIDE SEQUENCE [LARGE SCALE GENOMIC DNA]</scope>
    <source>
        <strain evidence="2 3">WL0086</strain>
    </source>
</reference>
<sequence>MKSIVVSLAVLSAVLSTGCTLPSSQPMVDRAQVGVVQTLDLGKVVRVRNVVIDGERTILGLSGGGSLGAAATYPGAGAGAGDYVVQAAAGIVGAVAGSAVEEAATRKPAQELTILLDSGSTVILVQETEDGVFKEGDRVQVNSGGWGQATVRIAIN</sequence>
<keyword evidence="3" id="KW-1185">Reference proteome</keyword>
<dbReference type="EMBL" id="CP139781">
    <property type="protein sequence ID" value="WRQ88361.1"/>
    <property type="molecule type" value="Genomic_DNA"/>
</dbReference>
<organism evidence="2 3">
    <name type="scientific">Actomonas aquatica</name>
    <dbReference type="NCBI Taxonomy" id="2866162"/>
    <lineage>
        <taxon>Bacteria</taxon>
        <taxon>Pseudomonadati</taxon>
        <taxon>Verrucomicrobiota</taxon>
        <taxon>Opitutia</taxon>
        <taxon>Opitutales</taxon>
        <taxon>Opitutaceae</taxon>
        <taxon>Actomonas</taxon>
    </lineage>
</organism>
<dbReference type="RefSeq" id="WP_221032476.1">
    <property type="nucleotide sequence ID" value="NZ_CP139781.1"/>
</dbReference>
<feature type="signal peptide" evidence="1">
    <location>
        <begin position="1"/>
        <end position="18"/>
    </location>
</feature>
<evidence type="ECO:0000313" key="2">
    <source>
        <dbReference type="EMBL" id="WRQ88361.1"/>
    </source>
</evidence>
<dbReference type="PROSITE" id="PS51257">
    <property type="entry name" value="PROKAR_LIPOPROTEIN"/>
    <property type="match status" value="1"/>
</dbReference>
<keyword evidence="1" id="KW-0732">Signal</keyword>
<feature type="chain" id="PRO_5047314192" description="Glycine zipper 2TM domain-containing protein" evidence="1">
    <location>
        <begin position="19"/>
        <end position="156"/>
    </location>
</feature>
<name>A0ABZ1C9I8_9BACT</name>